<sequence>MDYILGNTARSYSNTGFGRKLSYRWITAFGAAIPGPESGNKYAGFLQIRYLGK</sequence>
<accession>A0ABW5IRX8</accession>
<dbReference type="EMBL" id="JBHULU010000017">
    <property type="protein sequence ID" value="MFD2514775.1"/>
    <property type="molecule type" value="Genomic_DNA"/>
</dbReference>
<proteinExistence type="predicted"/>
<gene>
    <name evidence="1" type="ORF">ACFSRY_12945</name>
</gene>
<name>A0ABW5IRX8_9BACT</name>
<organism evidence="1 2">
    <name type="scientific">Pontibacter locisalis</name>
    <dbReference type="NCBI Taxonomy" id="1719035"/>
    <lineage>
        <taxon>Bacteria</taxon>
        <taxon>Pseudomonadati</taxon>
        <taxon>Bacteroidota</taxon>
        <taxon>Cytophagia</taxon>
        <taxon>Cytophagales</taxon>
        <taxon>Hymenobacteraceae</taxon>
        <taxon>Pontibacter</taxon>
    </lineage>
</organism>
<dbReference type="RefSeq" id="WP_377508101.1">
    <property type="nucleotide sequence ID" value="NZ_JBHULU010000017.1"/>
</dbReference>
<evidence type="ECO:0000313" key="2">
    <source>
        <dbReference type="Proteomes" id="UP001597544"/>
    </source>
</evidence>
<protein>
    <submittedName>
        <fullName evidence="1">Uncharacterized protein</fullName>
    </submittedName>
</protein>
<keyword evidence="2" id="KW-1185">Reference proteome</keyword>
<dbReference type="Proteomes" id="UP001597544">
    <property type="component" value="Unassembled WGS sequence"/>
</dbReference>
<comment type="caution">
    <text evidence="1">The sequence shown here is derived from an EMBL/GenBank/DDBJ whole genome shotgun (WGS) entry which is preliminary data.</text>
</comment>
<evidence type="ECO:0000313" key="1">
    <source>
        <dbReference type="EMBL" id="MFD2514775.1"/>
    </source>
</evidence>
<reference evidence="2" key="1">
    <citation type="journal article" date="2019" name="Int. J. Syst. Evol. Microbiol.">
        <title>The Global Catalogue of Microorganisms (GCM) 10K type strain sequencing project: providing services to taxonomists for standard genome sequencing and annotation.</title>
        <authorList>
            <consortium name="The Broad Institute Genomics Platform"/>
            <consortium name="The Broad Institute Genome Sequencing Center for Infectious Disease"/>
            <person name="Wu L."/>
            <person name="Ma J."/>
        </authorList>
    </citation>
    <scope>NUCLEOTIDE SEQUENCE [LARGE SCALE GENOMIC DNA]</scope>
    <source>
        <strain evidence="2">KCTC 42498</strain>
    </source>
</reference>